<dbReference type="EMBL" id="JADKPN010000016">
    <property type="protein sequence ID" value="MBF4765496.1"/>
    <property type="molecule type" value="Genomic_DNA"/>
</dbReference>
<sequence length="145" mass="16151">MPTDNAVRTVEVRAAFEDVLSTIRDVESQPEWIPEILEAELLEVYEDDGLPATARFKASATVGTDQYTLSYDHGEDCMSWTMVEGRLQTGQEGRYTLVPLGRDKTEVTYDLTIHHNLPLPGFVRRRVIGGLVDSTLGGLKARLEA</sequence>
<dbReference type="SUPFAM" id="SSF55961">
    <property type="entry name" value="Bet v1-like"/>
    <property type="match status" value="1"/>
</dbReference>
<accession>A0A930VH29</accession>
<dbReference type="RefSeq" id="WP_194708683.1">
    <property type="nucleotide sequence ID" value="NZ_JADKPN010000016.1"/>
</dbReference>
<dbReference type="Gene3D" id="3.30.530.20">
    <property type="match status" value="1"/>
</dbReference>
<dbReference type="InterPro" id="IPR023393">
    <property type="entry name" value="START-like_dom_sf"/>
</dbReference>
<organism evidence="1 2">
    <name type="scientific">Nocardioides islandensis</name>
    <dbReference type="NCBI Taxonomy" id="433663"/>
    <lineage>
        <taxon>Bacteria</taxon>
        <taxon>Bacillati</taxon>
        <taxon>Actinomycetota</taxon>
        <taxon>Actinomycetes</taxon>
        <taxon>Propionibacteriales</taxon>
        <taxon>Nocardioidaceae</taxon>
        <taxon>Nocardioides</taxon>
    </lineage>
</organism>
<reference evidence="1" key="1">
    <citation type="submission" date="2020-11" db="EMBL/GenBank/DDBJ databases">
        <title>Nocardioides sp. nov., isolated from Soil of Cynanchum wilfordii Hemsley rhizosphere.</title>
        <authorList>
            <person name="Lee J.-S."/>
            <person name="Suh M.K."/>
            <person name="Kim J.-S."/>
        </authorList>
    </citation>
    <scope>NUCLEOTIDE SEQUENCE</scope>
    <source>
        <strain evidence="1">KCTC 19275</strain>
    </source>
</reference>
<dbReference type="PANTHER" id="PTHR39683">
    <property type="entry name" value="CONSERVED PROTEIN TB16.3"/>
    <property type="match status" value="1"/>
</dbReference>
<dbReference type="InterPro" id="IPR019587">
    <property type="entry name" value="Polyketide_cyclase/dehydratase"/>
</dbReference>
<dbReference type="AlphaFoldDB" id="A0A930VH29"/>
<keyword evidence="2" id="KW-1185">Reference proteome</keyword>
<comment type="caution">
    <text evidence="1">The sequence shown here is derived from an EMBL/GenBank/DDBJ whole genome shotgun (WGS) entry which is preliminary data.</text>
</comment>
<dbReference type="Pfam" id="PF10604">
    <property type="entry name" value="Polyketide_cyc2"/>
    <property type="match status" value="1"/>
</dbReference>
<evidence type="ECO:0000313" key="2">
    <source>
        <dbReference type="Proteomes" id="UP000640489"/>
    </source>
</evidence>
<proteinExistence type="predicted"/>
<name>A0A930VH29_9ACTN</name>
<gene>
    <name evidence="1" type="ORF">ISU07_20395</name>
</gene>
<protein>
    <submittedName>
        <fullName evidence="1">SRPBCC family protein</fullName>
    </submittedName>
</protein>
<evidence type="ECO:0000313" key="1">
    <source>
        <dbReference type="EMBL" id="MBF4765496.1"/>
    </source>
</evidence>
<dbReference type="Proteomes" id="UP000640489">
    <property type="component" value="Unassembled WGS sequence"/>
</dbReference>
<dbReference type="PANTHER" id="PTHR39683:SF4">
    <property type="entry name" value="COENZYME Q-BINDING PROTEIN COQ10 START DOMAIN-CONTAINING PROTEIN"/>
    <property type="match status" value="1"/>
</dbReference>